<sequence length="141" mass="14853">MFVRIAGTVGTAALVIGALLGIASPANAETNPHCGRVDKIGSTAYIKSGSTTIASVKQFKGCNKNWSYTYVWEGFRSSHSGTWWACSGVSTSGGLQDYKCGGNHQVEVWSSGANTLSVCTKAYGQLEWSNGEGSTATDRQC</sequence>
<proteinExistence type="predicted"/>
<keyword evidence="3" id="KW-1185">Reference proteome</keyword>
<name>A0A7C9RLY5_9PSEU</name>
<evidence type="ECO:0008006" key="4">
    <source>
        <dbReference type="Google" id="ProtNLM"/>
    </source>
</evidence>
<gene>
    <name evidence="2" type="ORF">G7043_04380</name>
</gene>
<protein>
    <recommendedName>
        <fullName evidence="4">Secreted protein</fullName>
    </recommendedName>
</protein>
<dbReference type="Proteomes" id="UP000481360">
    <property type="component" value="Unassembled WGS sequence"/>
</dbReference>
<dbReference type="AlphaFoldDB" id="A0A7C9RLY5"/>
<comment type="caution">
    <text evidence="2">The sequence shown here is derived from an EMBL/GenBank/DDBJ whole genome shotgun (WGS) entry which is preliminary data.</text>
</comment>
<dbReference type="EMBL" id="JAAMPJ010000001">
    <property type="protein sequence ID" value="NGY58169.1"/>
    <property type="molecule type" value="Genomic_DNA"/>
</dbReference>
<evidence type="ECO:0000256" key="1">
    <source>
        <dbReference type="SAM" id="SignalP"/>
    </source>
</evidence>
<feature type="signal peptide" evidence="1">
    <location>
        <begin position="1"/>
        <end position="28"/>
    </location>
</feature>
<reference evidence="2 3" key="1">
    <citation type="submission" date="2020-03" db="EMBL/GenBank/DDBJ databases">
        <title>Isolation and identification of active actinomycetes.</title>
        <authorList>
            <person name="Sun X."/>
        </authorList>
    </citation>
    <scope>NUCLEOTIDE SEQUENCE [LARGE SCALE GENOMIC DNA]</scope>
    <source>
        <strain evidence="2 3">NEAU-D13</strain>
    </source>
</reference>
<evidence type="ECO:0000313" key="3">
    <source>
        <dbReference type="Proteomes" id="UP000481360"/>
    </source>
</evidence>
<accession>A0A7C9RLY5</accession>
<feature type="chain" id="PRO_5029021862" description="Secreted protein" evidence="1">
    <location>
        <begin position="29"/>
        <end position="141"/>
    </location>
</feature>
<evidence type="ECO:0000313" key="2">
    <source>
        <dbReference type="EMBL" id="NGY58169.1"/>
    </source>
</evidence>
<organism evidence="2 3">
    <name type="scientific">Lentzea alba</name>
    <dbReference type="NCBI Taxonomy" id="2714351"/>
    <lineage>
        <taxon>Bacteria</taxon>
        <taxon>Bacillati</taxon>
        <taxon>Actinomycetota</taxon>
        <taxon>Actinomycetes</taxon>
        <taxon>Pseudonocardiales</taxon>
        <taxon>Pseudonocardiaceae</taxon>
        <taxon>Lentzea</taxon>
    </lineage>
</organism>
<keyword evidence="1" id="KW-0732">Signal</keyword>
<dbReference type="RefSeq" id="WP_166044081.1">
    <property type="nucleotide sequence ID" value="NZ_JAAMPJ010000001.1"/>
</dbReference>